<dbReference type="Proteomes" id="UP000229336">
    <property type="component" value="Unassembled WGS sequence"/>
</dbReference>
<dbReference type="AlphaFoldDB" id="A0A2M7TRY4"/>
<reference evidence="2" key="1">
    <citation type="submission" date="2017-09" db="EMBL/GenBank/DDBJ databases">
        <title>Depth-based differentiation of microbial function through sediment-hosted aquifers and enrichment of novel symbionts in the deep terrestrial subsurface.</title>
        <authorList>
            <person name="Probst A.J."/>
            <person name="Ladd B."/>
            <person name="Jarett J.K."/>
            <person name="Geller-Mcgrath D.E."/>
            <person name="Sieber C.M.K."/>
            <person name="Emerson J.B."/>
            <person name="Anantharaman K."/>
            <person name="Thomas B.C."/>
            <person name="Malmstrom R."/>
            <person name="Stieglmeier M."/>
            <person name="Klingl A."/>
            <person name="Woyke T."/>
            <person name="Ryan C.M."/>
            <person name="Banfield J.F."/>
        </authorList>
    </citation>
    <scope>NUCLEOTIDE SEQUENCE [LARGE SCALE GENOMIC DNA]</scope>
</reference>
<accession>A0A2M7TRY4</accession>
<sequence>QLDRPIQDAIFGNVGSLMSFVVGNQDAYILAKEFGPKFPPEDLVKIGKYQIICKLSIDSETQNPFYAATLPPLSCKNQQRDKLLRISQERWGKKK</sequence>
<feature type="non-terminal residue" evidence="1">
    <location>
        <position position="1"/>
    </location>
</feature>
<evidence type="ECO:0000313" key="2">
    <source>
        <dbReference type="Proteomes" id="UP000229336"/>
    </source>
</evidence>
<evidence type="ECO:0000313" key="1">
    <source>
        <dbReference type="EMBL" id="PIZ58208.1"/>
    </source>
</evidence>
<dbReference type="EMBL" id="PFNX01000072">
    <property type="protein sequence ID" value="PIZ58208.1"/>
    <property type="molecule type" value="Genomic_DNA"/>
</dbReference>
<organism evidence="1 2">
    <name type="scientific">Candidatus Shapirobacteria bacterium CG_4_10_14_0_2_um_filter_40_12</name>
    <dbReference type="NCBI Taxonomy" id="1974871"/>
    <lineage>
        <taxon>Bacteria</taxon>
        <taxon>Candidatus Shapironibacteriota</taxon>
    </lineage>
</organism>
<gene>
    <name evidence="1" type="ORF">COY20_03955</name>
</gene>
<comment type="caution">
    <text evidence="1">The sequence shown here is derived from an EMBL/GenBank/DDBJ whole genome shotgun (WGS) entry which is preliminary data.</text>
</comment>
<name>A0A2M7TRY4_9BACT</name>
<protein>
    <submittedName>
        <fullName evidence="1">Uncharacterized protein</fullName>
    </submittedName>
</protein>
<proteinExistence type="predicted"/>